<proteinExistence type="predicted"/>
<reference evidence="2 3" key="1">
    <citation type="submission" date="2019-07" db="EMBL/GenBank/DDBJ databases">
        <title>Finished genome of Venturia effusa.</title>
        <authorList>
            <person name="Young C.A."/>
            <person name="Cox M.P."/>
            <person name="Ganley A.R.D."/>
            <person name="David W.J."/>
        </authorList>
    </citation>
    <scope>NUCLEOTIDE SEQUENCE [LARGE SCALE GENOMIC DNA]</scope>
    <source>
        <strain evidence="3">albino</strain>
    </source>
</reference>
<keyword evidence="3" id="KW-1185">Reference proteome</keyword>
<feature type="region of interest" description="Disordered" evidence="1">
    <location>
        <begin position="50"/>
        <end position="72"/>
    </location>
</feature>
<evidence type="ECO:0000256" key="1">
    <source>
        <dbReference type="SAM" id="MobiDB-lite"/>
    </source>
</evidence>
<dbReference type="Proteomes" id="UP000316270">
    <property type="component" value="Chromosome 7"/>
</dbReference>
<sequence length="195" mass="21944">MNGGPRAQFYEQDVSNLPNDAELERPSGHGSALAYYADLAAGHRAGCYQGHSDNPLAEHQGGRDQGDPVRHKDKPIDRAYAIIRDLRLPTGRQEADLVRFAVKASEWRVYTGRRVERVGQDGPNQEFPKDDESDIRKLDIIDKQNVLLNPIYVQRYTKGQAAARRERALAVQAAYRAGHNNRVRDMLKFPLQALA</sequence>
<evidence type="ECO:0000313" key="2">
    <source>
        <dbReference type="EMBL" id="QDS71918.1"/>
    </source>
</evidence>
<dbReference type="AlphaFoldDB" id="A0A517L8E8"/>
<name>A0A517L8E8_9PEZI</name>
<evidence type="ECO:0000313" key="3">
    <source>
        <dbReference type="Proteomes" id="UP000316270"/>
    </source>
</evidence>
<feature type="compositionally biased region" description="Basic and acidic residues" evidence="1">
    <location>
        <begin position="60"/>
        <end position="72"/>
    </location>
</feature>
<dbReference type="EMBL" id="CP042191">
    <property type="protein sequence ID" value="QDS71918.1"/>
    <property type="molecule type" value="Genomic_DNA"/>
</dbReference>
<gene>
    <name evidence="2" type="ORF">FKW77_000514</name>
</gene>
<feature type="region of interest" description="Disordered" evidence="1">
    <location>
        <begin position="1"/>
        <end position="28"/>
    </location>
</feature>
<accession>A0A517L8E8</accession>
<organism evidence="2 3">
    <name type="scientific">Venturia effusa</name>
    <dbReference type="NCBI Taxonomy" id="50376"/>
    <lineage>
        <taxon>Eukaryota</taxon>
        <taxon>Fungi</taxon>
        <taxon>Dikarya</taxon>
        <taxon>Ascomycota</taxon>
        <taxon>Pezizomycotina</taxon>
        <taxon>Dothideomycetes</taxon>
        <taxon>Pleosporomycetidae</taxon>
        <taxon>Venturiales</taxon>
        <taxon>Venturiaceae</taxon>
        <taxon>Venturia</taxon>
    </lineage>
</organism>
<protein>
    <submittedName>
        <fullName evidence="2">Uncharacterized protein</fullName>
    </submittedName>
</protein>